<feature type="compositionally biased region" description="Low complexity" evidence="2">
    <location>
        <begin position="105"/>
        <end position="128"/>
    </location>
</feature>
<feature type="domain" description="RING-type" evidence="3">
    <location>
        <begin position="566"/>
        <end position="637"/>
    </location>
</feature>
<feature type="non-terminal residue" evidence="4">
    <location>
        <position position="689"/>
    </location>
</feature>
<dbReference type="PANTHER" id="PTHR48125:SF10">
    <property type="entry name" value="OS12G0136300 PROTEIN"/>
    <property type="match status" value="1"/>
</dbReference>
<proteinExistence type="predicted"/>
<dbReference type="SMART" id="SM00184">
    <property type="entry name" value="RING"/>
    <property type="match status" value="1"/>
</dbReference>
<organism evidence="4 5">
    <name type="scientific">Rhodotorula diobovata</name>
    <dbReference type="NCBI Taxonomy" id="5288"/>
    <lineage>
        <taxon>Eukaryota</taxon>
        <taxon>Fungi</taxon>
        <taxon>Dikarya</taxon>
        <taxon>Basidiomycota</taxon>
        <taxon>Pucciniomycotina</taxon>
        <taxon>Microbotryomycetes</taxon>
        <taxon>Sporidiobolales</taxon>
        <taxon>Sporidiobolaceae</taxon>
        <taxon>Rhodotorula</taxon>
    </lineage>
</organism>
<evidence type="ECO:0000313" key="4">
    <source>
        <dbReference type="EMBL" id="TNY18286.1"/>
    </source>
</evidence>
<gene>
    <name evidence="4" type="ORF">DMC30DRAFT_448960</name>
</gene>
<comment type="caution">
    <text evidence="4">The sequence shown here is derived from an EMBL/GenBank/DDBJ whole genome shotgun (WGS) entry which is preliminary data.</text>
</comment>
<evidence type="ECO:0000313" key="5">
    <source>
        <dbReference type="Proteomes" id="UP000311382"/>
    </source>
</evidence>
<dbReference type="CDD" id="cd16448">
    <property type="entry name" value="RING-H2"/>
    <property type="match status" value="1"/>
</dbReference>
<evidence type="ECO:0000259" key="3">
    <source>
        <dbReference type="PROSITE" id="PS50089"/>
    </source>
</evidence>
<dbReference type="Gene3D" id="3.30.40.10">
    <property type="entry name" value="Zinc/RING finger domain, C3HC4 (zinc finger)"/>
    <property type="match status" value="1"/>
</dbReference>
<reference evidence="4 5" key="1">
    <citation type="submission" date="2019-03" db="EMBL/GenBank/DDBJ databases">
        <title>Rhodosporidium diobovatum UCD-FST 08-225 genome sequencing, assembly, and annotation.</title>
        <authorList>
            <person name="Fakankun I.U."/>
            <person name="Fristensky B."/>
            <person name="Levin D.B."/>
        </authorList>
    </citation>
    <scope>NUCLEOTIDE SEQUENCE [LARGE SCALE GENOMIC DNA]</scope>
    <source>
        <strain evidence="4 5">UCD-FST 08-225</strain>
    </source>
</reference>
<name>A0A5C5FPV9_9BASI</name>
<dbReference type="AlphaFoldDB" id="A0A5C5FPV9"/>
<keyword evidence="5" id="KW-1185">Reference proteome</keyword>
<evidence type="ECO:0000256" key="1">
    <source>
        <dbReference type="PROSITE-ProRule" id="PRU00175"/>
    </source>
</evidence>
<dbReference type="Proteomes" id="UP000311382">
    <property type="component" value="Unassembled WGS sequence"/>
</dbReference>
<evidence type="ECO:0000256" key="2">
    <source>
        <dbReference type="SAM" id="MobiDB-lite"/>
    </source>
</evidence>
<dbReference type="PANTHER" id="PTHR48125">
    <property type="entry name" value="LP07818P1"/>
    <property type="match status" value="1"/>
</dbReference>
<accession>A0A5C5FPV9</accession>
<feature type="compositionally biased region" description="Pro residues" evidence="2">
    <location>
        <begin position="188"/>
        <end position="202"/>
    </location>
</feature>
<dbReference type="InterPro" id="IPR001841">
    <property type="entry name" value="Znf_RING"/>
</dbReference>
<dbReference type="PROSITE" id="PS50089">
    <property type="entry name" value="ZF_RING_2"/>
    <property type="match status" value="1"/>
</dbReference>
<feature type="region of interest" description="Disordered" evidence="2">
    <location>
        <begin position="72"/>
        <end position="203"/>
    </location>
</feature>
<feature type="region of interest" description="Disordered" evidence="2">
    <location>
        <begin position="638"/>
        <end position="660"/>
    </location>
</feature>
<sequence>MPRALTLHSGATRTARARYHTKLFLFYCLWALSPTYPPPESTVPPPAALAPGTCTASSPLDLVVVVVVEPPLGSTQPQLSPRGATPFLTDTEDDGEEAAPPPLTAPFALAPDSAASSSPVSAPSRDSPMPARGSTTRDVHTSSDWAPTPPLSDQPAVDSARPRLGEDSAPQSAQPAAGTDSPTCPSSSPSPPPPPPSPPPRAPLLTPLTYTLLALHLPLLLSLPLLNLSHSPALSALAPPPRGTAPPRRVAPSSLSKRLARARWRAQTIWTACGTELLLWACAALALCALSASASAGGTGARARARDAGGGAEGWNAVLRLGGWEGELRRVEGAAGSARGARGWRPLRNVVVLELATAWVDLAQGILPVLVALGVLPASVPLPSALQPPPPLPPRTGPLDGASWEFVAPPASSIPVLLSPSALPASPRPATDLPAPPSSSSLLLLLIPLQDLTTTYLLPSLTSLLTLSQHLQLLLARPPPPPTLLATLLAPKTWLTITVWLAGIEWTLLAPVKARQELRGVFERVGELVERFPPVPVGRGRGRGRGERKGAALVEEEEEEEGEWACAICLEGTRQREEERVREGPGAGAGGEAQVQVRRRRRVVGLWTVCCLPCGHGFHAHCLARWFTRSASCPTCHADPRAAPSCPPPPHGDGPAAHDAALVAEVLDAWERERARDGAAGEDAGARAA</sequence>
<dbReference type="STRING" id="5288.A0A5C5FPV9"/>
<dbReference type="InterPro" id="IPR013083">
    <property type="entry name" value="Znf_RING/FYVE/PHD"/>
</dbReference>
<keyword evidence="1" id="KW-0862">Zinc</keyword>
<dbReference type="Pfam" id="PF13639">
    <property type="entry name" value="zf-RING_2"/>
    <property type="match status" value="1"/>
</dbReference>
<keyword evidence="1" id="KW-0479">Metal-binding</keyword>
<keyword evidence="1" id="KW-0863">Zinc-finger</keyword>
<dbReference type="OrthoDB" id="21204at2759"/>
<dbReference type="SUPFAM" id="SSF57850">
    <property type="entry name" value="RING/U-box"/>
    <property type="match status" value="1"/>
</dbReference>
<dbReference type="EMBL" id="SOZI01000146">
    <property type="protein sequence ID" value="TNY18286.1"/>
    <property type="molecule type" value="Genomic_DNA"/>
</dbReference>
<protein>
    <recommendedName>
        <fullName evidence="3">RING-type domain-containing protein</fullName>
    </recommendedName>
</protein>
<dbReference type="GO" id="GO:0008270">
    <property type="term" value="F:zinc ion binding"/>
    <property type="evidence" value="ECO:0007669"/>
    <property type="project" value="UniProtKB-KW"/>
</dbReference>